<dbReference type="Gene3D" id="3.40.50.720">
    <property type="entry name" value="NAD(P)-binding Rossmann-like Domain"/>
    <property type="match status" value="1"/>
</dbReference>
<dbReference type="EMBL" id="GL996515">
    <property type="protein sequence ID" value="EGV64994.1"/>
    <property type="molecule type" value="Genomic_DNA"/>
</dbReference>
<dbReference type="EMBL" id="GL996515">
    <property type="protein sequence ID" value="EGV64995.1"/>
    <property type="molecule type" value="Genomic_DNA"/>
</dbReference>
<dbReference type="CDD" id="cd05227">
    <property type="entry name" value="AR_SDR_e"/>
    <property type="match status" value="1"/>
</dbReference>
<organism evidence="5">
    <name type="scientific">Candida tenuis (strain ATCC 10573 / BCRC 21748 / CBS 615 / JCM 9827 / NBRC 10315 / NRRL Y-1498 / VKM Y-70)</name>
    <name type="common">Yeast</name>
    <name type="synonym">Yamadazyma tenuis</name>
    <dbReference type="NCBI Taxonomy" id="590646"/>
    <lineage>
        <taxon>Eukaryota</taxon>
        <taxon>Fungi</taxon>
        <taxon>Dikarya</taxon>
        <taxon>Ascomycota</taxon>
        <taxon>Saccharomycotina</taxon>
        <taxon>Pichiomycetes</taxon>
        <taxon>Debaryomycetaceae</taxon>
        <taxon>Yamadazyma</taxon>
    </lineage>
</organism>
<dbReference type="STRING" id="590646.G3B1N5"/>
<dbReference type="Pfam" id="PF01370">
    <property type="entry name" value="Epimerase"/>
    <property type="match status" value="1"/>
</dbReference>
<proteinExistence type="inferred from homology"/>
<evidence type="ECO:0000256" key="1">
    <source>
        <dbReference type="ARBA" id="ARBA00023002"/>
    </source>
</evidence>
<name>G3B1N5_CANTC</name>
<keyword evidence="5" id="KW-1185">Reference proteome</keyword>
<dbReference type="HOGENOM" id="CLU_007383_9_2_1"/>
<gene>
    <name evidence="4" type="ORF">CANTEDRAFT_113256</name>
</gene>
<keyword evidence="1" id="KW-0560">Oxidoreductase</keyword>
<dbReference type="KEGG" id="cten:18246870"/>
<comment type="similarity">
    <text evidence="2">Belongs to the NAD(P)-dependent epimerase/dehydratase family. Dihydroflavonol-4-reductase subfamily.</text>
</comment>
<dbReference type="InterPro" id="IPR036291">
    <property type="entry name" value="NAD(P)-bd_dom_sf"/>
</dbReference>
<dbReference type="PANTHER" id="PTHR10366:SF564">
    <property type="entry name" value="STEROL-4-ALPHA-CARBOXYLATE 3-DEHYDROGENASE, DECARBOXYLATING"/>
    <property type="match status" value="1"/>
</dbReference>
<dbReference type="eggNOG" id="KOG1502">
    <property type="taxonomic scope" value="Eukaryota"/>
</dbReference>
<dbReference type="InterPro" id="IPR001509">
    <property type="entry name" value="Epimerase_deHydtase"/>
</dbReference>
<dbReference type="AlphaFoldDB" id="G3B1N5"/>
<dbReference type="InterPro" id="IPR050425">
    <property type="entry name" value="NAD(P)_dehydrat-like"/>
</dbReference>
<dbReference type="Proteomes" id="UP000000707">
    <property type="component" value="Unassembled WGS sequence"/>
</dbReference>
<feature type="domain" description="NAD-dependent epimerase/dehydratase" evidence="3">
    <location>
        <begin position="5"/>
        <end position="252"/>
    </location>
</feature>
<sequence length="336" mass="36458">MTTSVFVSGATGFIAQHVVQQLIQKGYKVVGTVRSTEKGDRLKANLKSDNFEYEIVKDIAEEHAFDEALKKHPEVTVFLHTASPFHFNVTDVQKDLLDPAVKGTTNALSSIKKYGPQIKKVVVTSSYAAVAPPIGVLGPEFTVDETSWNPTTLEEALSSPGLGYRGSKTFAERAAWAFLDTEKPTFTLNTVNPSFVFGPQVFDSEVSATLNTSSEVLNSFTRLSPTDDVPVVKGGYVDVRDVARAHLHAFESDVTGFRYLLSTGPFVGQDIIDVIRDNIPQLKDQVPKGVPGSGAEEIKKLNGVDNSKTAAKIGPFIDLKKTVVDSIEQILAVNSK</sequence>
<protein>
    <submittedName>
        <fullName evidence="4">NAD(P)-binding protein</fullName>
    </submittedName>
</protein>
<dbReference type="PANTHER" id="PTHR10366">
    <property type="entry name" value="NAD DEPENDENT EPIMERASE/DEHYDRATASE"/>
    <property type="match status" value="1"/>
</dbReference>
<evidence type="ECO:0000259" key="3">
    <source>
        <dbReference type="Pfam" id="PF01370"/>
    </source>
</evidence>
<dbReference type="SUPFAM" id="SSF51735">
    <property type="entry name" value="NAD(P)-binding Rossmann-fold domains"/>
    <property type="match status" value="1"/>
</dbReference>
<evidence type="ECO:0000313" key="4">
    <source>
        <dbReference type="EMBL" id="EGV64994.1"/>
    </source>
</evidence>
<reference evidence="4 5" key="1">
    <citation type="journal article" date="2011" name="Proc. Natl. Acad. Sci. U.S.A.">
        <title>Comparative genomics of xylose-fermenting fungi for enhanced biofuel production.</title>
        <authorList>
            <person name="Wohlbach D.J."/>
            <person name="Kuo A."/>
            <person name="Sato T.K."/>
            <person name="Potts K.M."/>
            <person name="Salamov A.A."/>
            <person name="LaButti K.M."/>
            <person name="Sun H."/>
            <person name="Clum A."/>
            <person name="Pangilinan J.L."/>
            <person name="Lindquist E.A."/>
            <person name="Lucas S."/>
            <person name="Lapidus A."/>
            <person name="Jin M."/>
            <person name="Gunawan C."/>
            <person name="Balan V."/>
            <person name="Dale B.E."/>
            <person name="Jeffries T.W."/>
            <person name="Zinkel R."/>
            <person name="Barry K.W."/>
            <person name="Grigoriev I.V."/>
            <person name="Gasch A.P."/>
        </authorList>
    </citation>
    <scope>NUCLEOTIDE SEQUENCE [LARGE SCALE GENOMIC DNA]</scope>
    <source>
        <strain evidence="4">ATCC 10573</strain>
        <strain evidence="5">ATCC 10573 / BCRC 21748 / CBS 615 / JCM 9827 / NBRC 10315 / NRRL Y-1498 / VKM Y-70</strain>
    </source>
</reference>
<accession>G3B1N5</accession>
<evidence type="ECO:0000313" key="5">
    <source>
        <dbReference type="Proteomes" id="UP000000707"/>
    </source>
</evidence>
<dbReference type="OrthoDB" id="2735536at2759"/>
<dbReference type="GO" id="GO:0016616">
    <property type="term" value="F:oxidoreductase activity, acting on the CH-OH group of donors, NAD or NADP as acceptor"/>
    <property type="evidence" value="ECO:0007669"/>
    <property type="project" value="TreeGrafter"/>
</dbReference>
<evidence type="ECO:0000256" key="2">
    <source>
        <dbReference type="ARBA" id="ARBA00023445"/>
    </source>
</evidence>
<dbReference type="GeneID" id="18246870"/>
<dbReference type="FunFam" id="3.40.50.720:FF:000191">
    <property type="entry name" value="Methylglyoxal reductase (NADPH-dependent)"/>
    <property type="match status" value="1"/>
</dbReference>